<evidence type="ECO:0000313" key="3">
    <source>
        <dbReference type="Proteomes" id="UP000307000"/>
    </source>
</evidence>
<feature type="transmembrane region" description="Helical" evidence="1">
    <location>
        <begin position="20"/>
        <end position="42"/>
    </location>
</feature>
<organism evidence="2 3">
    <name type="scientific">Glutamicibacter creatinolyticus</name>
    <dbReference type="NCBI Taxonomy" id="162496"/>
    <lineage>
        <taxon>Bacteria</taxon>
        <taxon>Bacillati</taxon>
        <taxon>Actinomycetota</taxon>
        <taxon>Actinomycetes</taxon>
        <taxon>Micrococcales</taxon>
        <taxon>Micrococcaceae</taxon>
        <taxon>Glutamicibacter</taxon>
    </lineage>
</organism>
<evidence type="ECO:0000256" key="1">
    <source>
        <dbReference type="SAM" id="Phobius"/>
    </source>
</evidence>
<keyword evidence="1" id="KW-0472">Membrane</keyword>
<keyword evidence="3" id="KW-1185">Reference proteome</keyword>
<dbReference type="Proteomes" id="UP000307000">
    <property type="component" value="Chromosome"/>
</dbReference>
<name>A0A5B7WY28_9MICC</name>
<dbReference type="EMBL" id="CP034412">
    <property type="protein sequence ID" value="QCY48295.1"/>
    <property type="molecule type" value="Genomic_DNA"/>
</dbReference>
<keyword evidence="1" id="KW-1133">Transmembrane helix</keyword>
<keyword evidence="1" id="KW-0812">Transmembrane</keyword>
<proteinExistence type="predicted"/>
<gene>
    <name evidence="2" type="ORF">GcLGCM259_2588</name>
</gene>
<dbReference type="AlphaFoldDB" id="A0A5B7WY28"/>
<accession>A0A5B7WY28</accession>
<dbReference type="RefSeq" id="WP_138926900.1">
    <property type="nucleotide sequence ID" value="NZ_CP034412.1"/>
</dbReference>
<protein>
    <recommendedName>
        <fullName evidence="4">Adhesin domain-containing protein</fullName>
    </recommendedName>
</protein>
<reference evidence="2 3" key="1">
    <citation type="submission" date="2018-12" db="EMBL/GenBank/DDBJ databases">
        <title>Complete Genome Sequence of Glutamicibacter creatinolyticus strain LGCM259,isolated from an abscess of a 12-year-old mare in Italy.</title>
        <authorList>
            <person name="Santos R.G."/>
            <person name="Silva A.L."/>
            <person name="Seyffert N."/>
            <person name="Castro T.L.P."/>
            <person name="Attili A.R."/>
            <person name="Rifici C."/>
            <person name="Mazzullo G."/>
            <person name="Brenig B."/>
            <person name="Venanzi F."/>
            <person name="Azevedo V."/>
        </authorList>
    </citation>
    <scope>NUCLEOTIDE SEQUENCE [LARGE SCALE GENOMIC DNA]</scope>
    <source>
        <strain evidence="2 3">LGCM 259</strain>
    </source>
</reference>
<sequence>MTTPTTPPPVGDTRQRRPLGPVGIVLAVLGGLILLGVIAGAVNQSVATLSRSHTVLTADAKGTTDLKVNAEAGQFTLEFADTPEAVLDVRSSRGSWSLERRGNTLEVKPPGGWQSWCFLGCDRSRNDVKLTLPRELDNGQLNATLNLEAGELLANGNFARLDLDVDAGYLRANGSATSVDVDLGAGQADVVLADVADATYAVAAGRLNSELTGKAPATVDAQVSAGLLDLTLPDTSYSVASEVSAGSVDNRLQVSSNSSHQVGLQVSAGSVLLHPGAPPTGDGR</sequence>
<evidence type="ECO:0008006" key="4">
    <source>
        <dbReference type="Google" id="ProtNLM"/>
    </source>
</evidence>
<evidence type="ECO:0000313" key="2">
    <source>
        <dbReference type="EMBL" id="QCY48295.1"/>
    </source>
</evidence>
<dbReference type="KEGG" id="gcr:GcLGCM259_2588"/>